<proteinExistence type="predicted"/>
<feature type="region of interest" description="Disordered" evidence="1">
    <location>
        <begin position="1"/>
        <end position="62"/>
    </location>
</feature>
<name>A0AAV9DBI4_ACOCL</name>
<comment type="caution">
    <text evidence="2">The sequence shown here is derived from an EMBL/GenBank/DDBJ whole genome shotgun (WGS) entry which is preliminary data.</text>
</comment>
<gene>
    <name evidence="2" type="ORF">QJS10_CPB14g01272</name>
</gene>
<organism evidence="2 3">
    <name type="scientific">Acorus calamus</name>
    <name type="common">Sweet flag</name>
    <dbReference type="NCBI Taxonomy" id="4465"/>
    <lineage>
        <taxon>Eukaryota</taxon>
        <taxon>Viridiplantae</taxon>
        <taxon>Streptophyta</taxon>
        <taxon>Embryophyta</taxon>
        <taxon>Tracheophyta</taxon>
        <taxon>Spermatophyta</taxon>
        <taxon>Magnoliopsida</taxon>
        <taxon>Liliopsida</taxon>
        <taxon>Acoraceae</taxon>
        <taxon>Acorus</taxon>
    </lineage>
</organism>
<evidence type="ECO:0000256" key="1">
    <source>
        <dbReference type="SAM" id="MobiDB-lite"/>
    </source>
</evidence>
<feature type="compositionally biased region" description="Basic and acidic residues" evidence="1">
    <location>
        <begin position="36"/>
        <end position="52"/>
    </location>
</feature>
<dbReference type="AlphaFoldDB" id="A0AAV9DBI4"/>
<keyword evidence="3" id="KW-1185">Reference proteome</keyword>
<evidence type="ECO:0000313" key="3">
    <source>
        <dbReference type="Proteomes" id="UP001180020"/>
    </source>
</evidence>
<dbReference type="EMBL" id="JAUJYO010000014">
    <property type="protein sequence ID" value="KAK1298241.1"/>
    <property type="molecule type" value="Genomic_DNA"/>
</dbReference>
<evidence type="ECO:0000313" key="2">
    <source>
        <dbReference type="EMBL" id="KAK1298241.1"/>
    </source>
</evidence>
<reference evidence="2" key="1">
    <citation type="journal article" date="2023" name="Nat. Commun.">
        <title>Diploid and tetraploid genomes of Acorus and the evolution of monocots.</title>
        <authorList>
            <person name="Ma L."/>
            <person name="Liu K.W."/>
            <person name="Li Z."/>
            <person name="Hsiao Y.Y."/>
            <person name="Qi Y."/>
            <person name="Fu T."/>
            <person name="Tang G.D."/>
            <person name="Zhang D."/>
            <person name="Sun W.H."/>
            <person name="Liu D.K."/>
            <person name="Li Y."/>
            <person name="Chen G.Z."/>
            <person name="Liu X.D."/>
            <person name="Liao X.Y."/>
            <person name="Jiang Y.T."/>
            <person name="Yu X."/>
            <person name="Hao Y."/>
            <person name="Huang J."/>
            <person name="Zhao X.W."/>
            <person name="Ke S."/>
            <person name="Chen Y.Y."/>
            <person name="Wu W.L."/>
            <person name="Hsu J.L."/>
            <person name="Lin Y.F."/>
            <person name="Huang M.D."/>
            <person name="Li C.Y."/>
            <person name="Huang L."/>
            <person name="Wang Z.W."/>
            <person name="Zhao X."/>
            <person name="Zhong W.Y."/>
            <person name="Peng D.H."/>
            <person name="Ahmad S."/>
            <person name="Lan S."/>
            <person name="Zhang J.S."/>
            <person name="Tsai W.C."/>
            <person name="Van de Peer Y."/>
            <person name="Liu Z.J."/>
        </authorList>
    </citation>
    <scope>NUCLEOTIDE SEQUENCE</scope>
    <source>
        <strain evidence="2">CP</strain>
    </source>
</reference>
<protein>
    <submittedName>
        <fullName evidence="2">Uncharacterized protein</fullName>
    </submittedName>
</protein>
<dbReference type="Proteomes" id="UP001180020">
    <property type="component" value="Unassembled WGS sequence"/>
</dbReference>
<accession>A0AAV9DBI4</accession>
<sequence length="62" mass="6794">MNRPIRPKKEVSLGGLGPGPKGHESDERNPQVVTHFIEDEQEKGPGEGRLVEISRPGWGGYS</sequence>
<reference evidence="2" key="2">
    <citation type="submission" date="2023-06" db="EMBL/GenBank/DDBJ databases">
        <authorList>
            <person name="Ma L."/>
            <person name="Liu K.-W."/>
            <person name="Li Z."/>
            <person name="Hsiao Y.-Y."/>
            <person name="Qi Y."/>
            <person name="Fu T."/>
            <person name="Tang G."/>
            <person name="Zhang D."/>
            <person name="Sun W.-H."/>
            <person name="Liu D.-K."/>
            <person name="Li Y."/>
            <person name="Chen G.-Z."/>
            <person name="Liu X.-D."/>
            <person name="Liao X.-Y."/>
            <person name="Jiang Y.-T."/>
            <person name="Yu X."/>
            <person name="Hao Y."/>
            <person name="Huang J."/>
            <person name="Zhao X.-W."/>
            <person name="Ke S."/>
            <person name="Chen Y.-Y."/>
            <person name="Wu W.-L."/>
            <person name="Hsu J.-L."/>
            <person name="Lin Y.-F."/>
            <person name="Huang M.-D."/>
            <person name="Li C.-Y."/>
            <person name="Huang L."/>
            <person name="Wang Z.-W."/>
            <person name="Zhao X."/>
            <person name="Zhong W.-Y."/>
            <person name="Peng D.-H."/>
            <person name="Ahmad S."/>
            <person name="Lan S."/>
            <person name="Zhang J.-S."/>
            <person name="Tsai W.-C."/>
            <person name="Van De Peer Y."/>
            <person name="Liu Z.-J."/>
        </authorList>
    </citation>
    <scope>NUCLEOTIDE SEQUENCE</scope>
    <source>
        <strain evidence="2">CP</strain>
        <tissue evidence="2">Leaves</tissue>
    </source>
</reference>